<dbReference type="Proteomes" id="UP000215002">
    <property type="component" value="Chromosome"/>
</dbReference>
<protein>
    <recommendedName>
        <fullName evidence="3">CarboxypepD_reg-like domain-containing protein</fullName>
    </recommendedName>
</protein>
<dbReference type="OrthoDB" id="1118857at2"/>
<evidence type="ECO:0000313" key="2">
    <source>
        <dbReference type="Proteomes" id="UP000215002"/>
    </source>
</evidence>
<dbReference type="RefSeq" id="WP_094569865.1">
    <property type="nucleotide sequence ID" value="NZ_CP022743.1"/>
</dbReference>
<proteinExistence type="predicted"/>
<name>A0A223NU55_9SPHI</name>
<sequence>MIRNLLVICFCFFAIVTASGQSVFSGRVLEHKTRIPLVSVRIQNLSNGLKTISLKDGQFAIAAKTGDLIVFNTFSYQPDTVLITDMHAREIFMEPKSTMLNQVTITDTSGRAKANANAVQHYDPDFHGQTVVYQRDAKGYYKGGIAIRLHYWTKDDHKKCKAAQSAKEREISEQISSVFTAMNIGNYVPLKGEDLDNFLLLYTPDVKEYTDKRFELVPYLNACYVNWQTLTPEQRKAGDIFGK</sequence>
<dbReference type="KEGG" id="muc:MuYL_1505"/>
<dbReference type="AlphaFoldDB" id="A0A223NU55"/>
<gene>
    <name evidence="1" type="ORF">MuYL_1505</name>
</gene>
<organism evidence="1 2">
    <name type="scientific">Mucilaginibacter xinganensis</name>
    <dbReference type="NCBI Taxonomy" id="1234841"/>
    <lineage>
        <taxon>Bacteria</taxon>
        <taxon>Pseudomonadati</taxon>
        <taxon>Bacteroidota</taxon>
        <taxon>Sphingobacteriia</taxon>
        <taxon>Sphingobacteriales</taxon>
        <taxon>Sphingobacteriaceae</taxon>
        <taxon>Mucilaginibacter</taxon>
    </lineage>
</organism>
<evidence type="ECO:0000313" key="1">
    <source>
        <dbReference type="EMBL" id="ASU33403.1"/>
    </source>
</evidence>
<keyword evidence="2" id="KW-1185">Reference proteome</keyword>
<evidence type="ECO:0008006" key="3">
    <source>
        <dbReference type="Google" id="ProtNLM"/>
    </source>
</evidence>
<dbReference type="EMBL" id="CP022743">
    <property type="protein sequence ID" value="ASU33403.1"/>
    <property type="molecule type" value="Genomic_DNA"/>
</dbReference>
<dbReference type="InterPro" id="IPR008969">
    <property type="entry name" value="CarboxyPept-like_regulatory"/>
</dbReference>
<dbReference type="SUPFAM" id="SSF49464">
    <property type="entry name" value="Carboxypeptidase regulatory domain-like"/>
    <property type="match status" value="1"/>
</dbReference>
<accession>A0A223NU55</accession>
<reference evidence="1 2" key="1">
    <citation type="submission" date="2017-08" db="EMBL/GenBank/DDBJ databases">
        <title>Complete genome sequence of Mucilaginibacter sp. strain BJC16-A31.</title>
        <authorList>
            <consortium name="Henan University of Science and Technology"/>
            <person name="You X."/>
        </authorList>
    </citation>
    <scope>NUCLEOTIDE SEQUENCE [LARGE SCALE GENOMIC DNA]</scope>
    <source>
        <strain evidence="1 2">BJC16-A31</strain>
    </source>
</reference>